<sequence length="471" mass="51422">MHQTAQAAGTARRRSRLPALAAMLLCCTGLTMPLEGCASSGVPVPATAQVPPVPPAPVVPEQRPLTAAESDPVRMGWMQGFPPAPDRIIRFDLAGNLFPRTRYSFSHMREFVPTRTVWRGDGPVSRLPRAARGLGGVPFTDADGQRRTFADMLALTYTDGILVMHRGQVVYERYFGALDAHTPHIAMSVTKSFVGTLAAMLAADGRLDPAAPVTQYVPELKDSAYGDATVRQVMDMTVGVRYSENYADPDADVWRYARAGGMLPRPAGDPGPANLYDYLKTLRKEGEHGVAFAYKTVNAEVLAWIVRRASGQSLSALLSVRIWQPMGAQGDAYFTLDSIGTESGGGGLNTTLADLARFAEMLRNDGRFNGRQILPRAVIDDIRRGGDPAKFAQAGQATLPGYSYRDMWWVSGDDHHTFEARGIHGQRIYIDPVAQMIIVRYASHPIAANAVNDPVTHRAYRALADFLMQHK</sequence>
<dbReference type="InterPro" id="IPR012338">
    <property type="entry name" value="Beta-lactam/transpept-like"/>
</dbReference>
<feature type="signal peptide" evidence="1">
    <location>
        <begin position="1"/>
        <end position="21"/>
    </location>
</feature>
<dbReference type="PANTHER" id="PTHR43283:SF7">
    <property type="entry name" value="BETA-LACTAMASE-RELATED DOMAIN-CONTAINING PROTEIN"/>
    <property type="match status" value="1"/>
</dbReference>
<dbReference type="EMBL" id="LN899819">
    <property type="protein sequence ID" value="CUV12675.1"/>
    <property type="molecule type" value="Genomic_DNA"/>
</dbReference>
<dbReference type="Pfam" id="PF00144">
    <property type="entry name" value="Beta-lactamase"/>
    <property type="match status" value="1"/>
</dbReference>
<organism evidence="3">
    <name type="scientific">Ralstonia solanacearum</name>
    <name type="common">Pseudomonas solanacearum</name>
    <dbReference type="NCBI Taxonomy" id="305"/>
    <lineage>
        <taxon>Bacteria</taxon>
        <taxon>Pseudomonadati</taxon>
        <taxon>Pseudomonadota</taxon>
        <taxon>Betaproteobacteria</taxon>
        <taxon>Burkholderiales</taxon>
        <taxon>Burkholderiaceae</taxon>
        <taxon>Ralstonia</taxon>
        <taxon>Ralstonia solanacearum species complex</taxon>
    </lineage>
</organism>
<dbReference type="InterPro" id="IPR001466">
    <property type="entry name" value="Beta-lactam-related"/>
</dbReference>
<accession>A0A0S4TSR7</accession>
<dbReference type="PANTHER" id="PTHR43283">
    <property type="entry name" value="BETA-LACTAMASE-RELATED"/>
    <property type="match status" value="1"/>
</dbReference>
<dbReference type="AlphaFoldDB" id="A0A0S4TSR7"/>
<proteinExistence type="predicted"/>
<evidence type="ECO:0000256" key="1">
    <source>
        <dbReference type="SAM" id="SignalP"/>
    </source>
</evidence>
<name>A0A0S4TSR7_RALSL</name>
<evidence type="ECO:0000259" key="2">
    <source>
        <dbReference type="Pfam" id="PF00144"/>
    </source>
</evidence>
<dbReference type="InterPro" id="IPR050789">
    <property type="entry name" value="Diverse_Enzym_Activities"/>
</dbReference>
<dbReference type="GO" id="GO:0016787">
    <property type="term" value="F:hydrolase activity"/>
    <property type="evidence" value="ECO:0007669"/>
    <property type="project" value="UniProtKB-KW"/>
</dbReference>
<evidence type="ECO:0000313" key="3">
    <source>
        <dbReference type="EMBL" id="CUV12675.1"/>
    </source>
</evidence>
<dbReference type="SUPFAM" id="SSF56601">
    <property type="entry name" value="beta-lactamase/transpeptidase-like"/>
    <property type="match status" value="1"/>
</dbReference>
<keyword evidence="3" id="KW-0449">Lipoprotein</keyword>
<reference evidence="3" key="1">
    <citation type="submission" date="2015-10" db="EMBL/GenBank/DDBJ databases">
        <authorList>
            <person name="Gilbert D.G."/>
        </authorList>
    </citation>
    <scope>NUCLEOTIDE SEQUENCE</scope>
    <source>
        <strain evidence="3">Phyl III-seqv23</strain>
    </source>
</reference>
<gene>
    <name evidence="3" type="ORF">RUN39_v1_390011</name>
</gene>
<dbReference type="Gene3D" id="3.40.710.10">
    <property type="entry name" value="DD-peptidase/beta-lactamase superfamily"/>
    <property type="match status" value="1"/>
</dbReference>
<keyword evidence="3" id="KW-0378">Hydrolase</keyword>
<keyword evidence="1" id="KW-0732">Signal</keyword>
<feature type="chain" id="PRO_5006628062" evidence="1">
    <location>
        <begin position="22"/>
        <end position="471"/>
    </location>
</feature>
<protein>
    <submittedName>
        <fullName evidence="3">Putative 6-aminohexanoate-dimer hydrolase lipoprotein</fullName>
    </submittedName>
</protein>
<feature type="domain" description="Beta-lactamase-related" evidence="2">
    <location>
        <begin position="161"/>
        <end position="444"/>
    </location>
</feature>